<feature type="region of interest" description="Disordered" evidence="1">
    <location>
        <begin position="45"/>
        <end position="79"/>
    </location>
</feature>
<keyword evidence="3" id="KW-1185">Reference proteome</keyword>
<feature type="compositionally biased region" description="Basic and acidic residues" evidence="1">
    <location>
        <begin position="55"/>
        <end position="79"/>
    </location>
</feature>
<evidence type="ECO:0000313" key="3">
    <source>
        <dbReference type="Proteomes" id="UP001066276"/>
    </source>
</evidence>
<proteinExistence type="predicted"/>
<organism evidence="2 3">
    <name type="scientific">Pleurodeles waltl</name>
    <name type="common">Iberian ribbed newt</name>
    <dbReference type="NCBI Taxonomy" id="8319"/>
    <lineage>
        <taxon>Eukaryota</taxon>
        <taxon>Metazoa</taxon>
        <taxon>Chordata</taxon>
        <taxon>Craniata</taxon>
        <taxon>Vertebrata</taxon>
        <taxon>Euteleostomi</taxon>
        <taxon>Amphibia</taxon>
        <taxon>Batrachia</taxon>
        <taxon>Caudata</taxon>
        <taxon>Salamandroidea</taxon>
        <taxon>Salamandridae</taxon>
        <taxon>Pleurodelinae</taxon>
        <taxon>Pleurodeles</taxon>
    </lineage>
</organism>
<reference evidence="2" key="1">
    <citation type="journal article" date="2022" name="bioRxiv">
        <title>Sequencing and chromosome-scale assembly of the giantPleurodeles waltlgenome.</title>
        <authorList>
            <person name="Brown T."/>
            <person name="Elewa A."/>
            <person name="Iarovenko S."/>
            <person name="Subramanian E."/>
            <person name="Araus A.J."/>
            <person name="Petzold A."/>
            <person name="Susuki M."/>
            <person name="Suzuki K.-i.T."/>
            <person name="Hayashi T."/>
            <person name="Toyoda A."/>
            <person name="Oliveira C."/>
            <person name="Osipova E."/>
            <person name="Leigh N.D."/>
            <person name="Simon A."/>
            <person name="Yun M.H."/>
        </authorList>
    </citation>
    <scope>NUCLEOTIDE SEQUENCE</scope>
    <source>
        <strain evidence="2">20211129_DDA</strain>
        <tissue evidence="2">Liver</tissue>
    </source>
</reference>
<dbReference type="Proteomes" id="UP001066276">
    <property type="component" value="Chromosome 2_1"/>
</dbReference>
<comment type="caution">
    <text evidence="2">The sequence shown here is derived from an EMBL/GenBank/DDBJ whole genome shotgun (WGS) entry which is preliminary data.</text>
</comment>
<gene>
    <name evidence="2" type="ORF">NDU88_001137</name>
</gene>
<dbReference type="EMBL" id="JANPWB010000003">
    <property type="protein sequence ID" value="KAJ1197275.1"/>
    <property type="molecule type" value="Genomic_DNA"/>
</dbReference>
<protein>
    <submittedName>
        <fullName evidence="2">Uncharacterized protein</fullName>
    </submittedName>
</protein>
<name>A0AAV7V9A1_PLEWA</name>
<evidence type="ECO:0000313" key="2">
    <source>
        <dbReference type="EMBL" id="KAJ1197275.1"/>
    </source>
</evidence>
<dbReference type="AlphaFoldDB" id="A0AAV7V9A1"/>
<accession>A0AAV7V9A1</accession>
<sequence length="79" mass="8794">MITPGSGGPVTWALPTPASALPALHRPRSRPFARRSHYSMVLFPGNQDAYTSGSRHGDSKKLSRQTVGRDQELIRDRYM</sequence>
<evidence type="ECO:0000256" key="1">
    <source>
        <dbReference type="SAM" id="MobiDB-lite"/>
    </source>
</evidence>